<protein>
    <submittedName>
        <fullName evidence="2">Uncharacterized protein</fullName>
    </submittedName>
</protein>
<dbReference type="AlphaFoldDB" id="A0A4R6IPU5"/>
<feature type="chain" id="PRO_5020921121" evidence="1">
    <location>
        <begin position="27"/>
        <end position="241"/>
    </location>
</feature>
<accession>A0A4R6IPU5</accession>
<feature type="signal peptide" evidence="1">
    <location>
        <begin position="1"/>
        <end position="26"/>
    </location>
</feature>
<evidence type="ECO:0000313" key="3">
    <source>
        <dbReference type="Proteomes" id="UP000295499"/>
    </source>
</evidence>
<evidence type="ECO:0000313" key="2">
    <source>
        <dbReference type="EMBL" id="TDO24329.1"/>
    </source>
</evidence>
<dbReference type="RefSeq" id="WP_133552223.1">
    <property type="nucleotide sequence ID" value="NZ_SNWM01000001.1"/>
</dbReference>
<dbReference type="OrthoDB" id="756364at2"/>
<comment type="caution">
    <text evidence="2">The sequence shown here is derived from an EMBL/GenBank/DDBJ whole genome shotgun (WGS) entry which is preliminary data.</text>
</comment>
<name>A0A4R6IPU5_9SPHI</name>
<dbReference type="InterPro" id="IPR013783">
    <property type="entry name" value="Ig-like_fold"/>
</dbReference>
<dbReference type="EMBL" id="SNWM01000001">
    <property type="protein sequence ID" value="TDO24329.1"/>
    <property type="molecule type" value="Genomic_DNA"/>
</dbReference>
<organism evidence="2 3">
    <name type="scientific">Pedobacter duraquae</name>
    <dbReference type="NCBI Taxonomy" id="425511"/>
    <lineage>
        <taxon>Bacteria</taxon>
        <taxon>Pseudomonadati</taxon>
        <taxon>Bacteroidota</taxon>
        <taxon>Sphingobacteriia</taxon>
        <taxon>Sphingobacteriales</taxon>
        <taxon>Sphingobacteriaceae</taxon>
        <taxon>Pedobacter</taxon>
    </lineage>
</organism>
<evidence type="ECO:0000256" key="1">
    <source>
        <dbReference type="SAM" id="SignalP"/>
    </source>
</evidence>
<reference evidence="2 3" key="1">
    <citation type="submission" date="2019-03" db="EMBL/GenBank/DDBJ databases">
        <title>Genomic Encyclopedia of Archaeal and Bacterial Type Strains, Phase II (KMG-II): from individual species to whole genera.</title>
        <authorList>
            <person name="Goeker M."/>
        </authorList>
    </citation>
    <scope>NUCLEOTIDE SEQUENCE [LARGE SCALE GENOMIC DNA]</scope>
    <source>
        <strain evidence="2 3">DSM 19034</strain>
    </source>
</reference>
<sequence>MKTPNFFKAITLMVILVVSASVSASAANYYAYKGKEVTINGGSGFSEYKWIMVSQPDPAITNAVITGTTGSQLKQTLTVEGAYKLRLLVKDGNGCWSDVDATKDIDIFVLPEFTVTVAADAGTPASYCTNADASLRTKLNATAATVTGSVALPSEVTIALADWYKTPSDGSLASLTKLATSNPYQVTETAVGTYYFVATGKYVIPTGRLISAAADATASNTITISVTAPPTAPVITPVVTN</sequence>
<keyword evidence="3" id="KW-1185">Reference proteome</keyword>
<dbReference type="Gene3D" id="2.60.40.10">
    <property type="entry name" value="Immunoglobulins"/>
    <property type="match status" value="1"/>
</dbReference>
<proteinExistence type="predicted"/>
<dbReference type="Proteomes" id="UP000295499">
    <property type="component" value="Unassembled WGS sequence"/>
</dbReference>
<gene>
    <name evidence="2" type="ORF">CLV32_0618</name>
</gene>
<keyword evidence="1" id="KW-0732">Signal</keyword>